<reference evidence="1" key="1">
    <citation type="journal article" date="2015" name="Nature">
        <title>Complex archaea that bridge the gap between prokaryotes and eukaryotes.</title>
        <authorList>
            <person name="Spang A."/>
            <person name="Saw J.H."/>
            <person name="Jorgensen S.L."/>
            <person name="Zaremba-Niedzwiedzka K."/>
            <person name="Martijn J."/>
            <person name="Lind A.E."/>
            <person name="van Eijk R."/>
            <person name="Schleper C."/>
            <person name="Guy L."/>
            <person name="Ettema T.J."/>
        </authorList>
    </citation>
    <scope>NUCLEOTIDE SEQUENCE</scope>
</reference>
<proteinExistence type="predicted"/>
<organism evidence="1">
    <name type="scientific">marine sediment metagenome</name>
    <dbReference type="NCBI Taxonomy" id="412755"/>
    <lineage>
        <taxon>unclassified sequences</taxon>
        <taxon>metagenomes</taxon>
        <taxon>ecological metagenomes</taxon>
    </lineage>
</organism>
<accession>A0A0F9KKP2</accession>
<name>A0A0F9KKP2_9ZZZZ</name>
<protein>
    <submittedName>
        <fullName evidence="1">Uncharacterized protein</fullName>
    </submittedName>
</protein>
<sequence>MVNQIRLHAAVPVTDTDPELSSLSSQLAASFFNQFQNPMKKEMMEMTQLSKKSILDYIMVTYGRKNPSGLSGAETFGLTGQITGFTNNST</sequence>
<dbReference type="EMBL" id="LAZR01013271">
    <property type="protein sequence ID" value="KKM22733.1"/>
    <property type="molecule type" value="Genomic_DNA"/>
</dbReference>
<dbReference type="AlphaFoldDB" id="A0A0F9KKP2"/>
<gene>
    <name evidence="1" type="ORF">LCGC14_1622300</name>
</gene>
<evidence type="ECO:0000313" key="1">
    <source>
        <dbReference type="EMBL" id="KKM22733.1"/>
    </source>
</evidence>
<comment type="caution">
    <text evidence="1">The sequence shown here is derived from an EMBL/GenBank/DDBJ whole genome shotgun (WGS) entry which is preliminary data.</text>
</comment>